<protein>
    <submittedName>
        <fullName evidence="2">Uncharacterized protein</fullName>
    </submittedName>
</protein>
<dbReference type="AlphaFoldDB" id="A0A6A4L507"/>
<dbReference type="GO" id="GO:0004865">
    <property type="term" value="F:protein serine/threonine phosphatase inhibitor activity"/>
    <property type="evidence" value="ECO:0007669"/>
    <property type="project" value="InterPro"/>
</dbReference>
<dbReference type="PANTHER" id="PTHR20835">
    <property type="entry name" value="E3 UBIQUITIN-PROTEIN LIGASE PPP1R11-RELATED"/>
    <property type="match status" value="1"/>
</dbReference>
<evidence type="ECO:0000313" key="2">
    <source>
        <dbReference type="EMBL" id="KAE9449918.1"/>
    </source>
</evidence>
<gene>
    <name evidence="2" type="ORF">C3L33_18182</name>
</gene>
<dbReference type="Pfam" id="PF07491">
    <property type="entry name" value="PPI_Ypi1"/>
    <property type="match status" value="1"/>
</dbReference>
<dbReference type="GO" id="GO:0005634">
    <property type="term" value="C:nucleus"/>
    <property type="evidence" value="ECO:0007669"/>
    <property type="project" value="TreeGrafter"/>
</dbReference>
<dbReference type="OrthoDB" id="307488at2759"/>
<feature type="compositionally biased region" description="Basic and acidic residues" evidence="1">
    <location>
        <begin position="98"/>
        <end position="111"/>
    </location>
</feature>
<keyword evidence="3" id="KW-1185">Reference proteome</keyword>
<reference evidence="2 3" key="1">
    <citation type="journal article" date="2019" name="Genome Biol. Evol.">
        <title>The Rhododendron genome and chromosomal organization provide insight into shared whole-genome duplications across the heath family (Ericaceae).</title>
        <authorList>
            <person name="Soza V.L."/>
            <person name="Lindsley D."/>
            <person name="Waalkes A."/>
            <person name="Ramage E."/>
            <person name="Patwardhan R.P."/>
            <person name="Burton J.N."/>
            <person name="Adey A."/>
            <person name="Kumar A."/>
            <person name="Qiu R."/>
            <person name="Shendure J."/>
            <person name="Hall B."/>
        </authorList>
    </citation>
    <scope>NUCLEOTIDE SEQUENCE [LARGE SCALE GENOMIC DNA]</scope>
    <source>
        <strain evidence="2">RSF 1966-606</strain>
    </source>
</reference>
<feature type="compositionally biased region" description="Low complexity" evidence="1">
    <location>
        <begin position="19"/>
        <end position="43"/>
    </location>
</feature>
<name>A0A6A4L507_9ERIC</name>
<feature type="region of interest" description="Disordered" evidence="1">
    <location>
        <begin position="90"/>
        <end position="111"/>
    </location>
</feature>
<dbReference type="PANTHER" id="PTHR20835:SF0">
    <property type="entry name" value="E3 UBIQUITIN-PROTEIN LIGASE PPP1R11"/>
    <property type="match status" value="1"/>
</dbReference>
<sequence length="239" mass="26702">MAGSTTTITRQLGPSAFPTTTTTTTTLTLDHSSPFPSSSQPQPREILTMELKKKNKKKKVTWKEGTVDNEFLQKKSSKKCCIFHKDKPFDDDDSDDDDSRRPDEDHGHGHDHGDVGFTWEVLYVACGYGWPLRILYTVANNLGLSAHRAFAFYPSRLGKLDQREEVFGRSQKEVESKHGHLQLRGSSRSSIEEPGVPMPIKSCVLKDAIIYPAVSYGWLKIKCEGWVGVGTKDSVAEDV</sequence>
<dbReference type="EMBL" id="QEFC01003105">
    <property type="protein sequence ID" value="KAE9449918.1"/>
    <property type="molecule type" value="Genomic_DNA"/>
</dbReference>
<evidence type="ECO:0000256" key="1">
    <source>
        <dbReference type="SAM" id="MobiDB-lite"/>
    </source>
</evidence>
<dbReference type="InterPro" id="IPR011107">
    <property type="entry name" value="PPI_Ypi1"/>
</dbReference>
<dbReference type="Proteomes" id="UP000428333">
    <property type="component" value="Linkage Group LG11"/>
</dbReference>
<dbReference type="GO" id="GO:0008157">
    <property type="term" value="F:protein phosphatase 1 binding"/>
    <property type="evidence" value="ECO:0007669"/>
    <property type="project" value="TreeGrafter"/>
</dbReference>
<organism evidence="2 3">
    <name type="scientific">Rhododendron williamsianum</name>
    <dbReference type="NCBI Taxonomy" id="262921"/>
    <lineage>
        <taxon>Eukaryota</taxon>
        <taxon>Viridiplantae</taxon>
        <taxon>Streptophyta</taxon>
        <taxon>Embryophyta</taxon>
        <taxon>Tracheophyta</taxon>
        <taxon>Spermatophyta</taxon>
        <taxon>Magnoliopsida</taxon>
        <taxon>eudicotyledons</taxon>
        <taxon>Gunneridae</taxon>
        <taxon>Pentapetalae</taxon>
        <taxon>asterids</taxon>
        <taxon>Ericales</taxon>
        <taxon>Ericaceae</taxon>
        <taxon>Ericoideae</taxon>
        <taxon>Rhodoreae</taxon>
        <taxon>Rhododendron</taxon>
    </lineage>
</organism>
<comment type="caution">
    <text evidence="2">The sequence shown here is derived from an EMBL/GenBank/DDBJ whole genome shotgun (WGS) entry which is preliminary data.</text>
</comment>
<accession>A0A6A4L507</accession>
<feature type="non-terminal residue" evidence="2">
    <location>
        <position position="1"/>
    </location>
</feature>
<evidence type="ECO:0000313" key="3">
    <source>
        <dbReference type="Proteomes" id="UP000428333"/>
    </source>
</evidence>
<feature type="compositionally biased region" description="Polar residues" evidence="1">
    <location>
        <begin position="1"/>
        <end position="12"/>
    </location>
</feature>
<feature type="region of interest" description="Disordered" evidence="1">
    <location>
        <begin position="1"/>
        <end position="45"/>
    </location>
</feature>
<proteinExistence type="predicted"/>